<evidence type="ECO:0000313" key="6">
    <source>
        <dbReference type="EMBL" id="GAA2018772.1"/>
    </source>
</evidence>
<evidence type="ECO:0000256" key="3">
    <source>
        <dbReference type="ARBA" id="ARBA00022563"/>
    </source>
</evidence>
<evidence type="ECO:0000256" key="2">
    <source>
        <dbReference type="ARBA" id="ARBA00007122"/>
    </source>
</evidence>
<dbReference type="Gene3D" id="3.40.50.720">
    <property type="entry name" value="NAD(P)-binding Rossmann-like Domain"/>
    <property type="match status" value="1"/>
</dbReference>
<dbReference type="PANTHER" id="PTHR23420:SF0">
    <property type="entry name" value="ADENOSYLHOMOCYSTEINASE"/>
    <property type="match status" value="1"/>
</dbReference>
<dbReference type="EMBL" id="BAAAQN010000006">
    <property type="protein sequence ID" value="GAA2018772.1"/>
    <property type="molecule type" value="Genomic_DNA"/>
</dbReference>
<dbReference type="SMART" id="SM00997">
    <property type="entry name" value="AdoHcyase_NAD"/>
    <property type="match status" value="1"/>
</dbReference>
<dbReference type="SUPFAM" id="SSF51735">
    <property type="entry name" value="NAD(P)-binding Rossmann-fold domains"/>
    <property type="match status" value="1"/>
</dbReference>
<dbReference type="Gene3D" id="3.40.50.1480">
    <property type="entry name" value="Adenosylhomocysteinase-like"/>
    <property type="match status" value="1"/>
</dbReference>
<comment type="similarity">
    <text evidence="2">Belongs to the adenosylhomocysteinase family.</text>
</comment>
<organism evidence="6 7">
    <name type="scientific">Catenulispora yoronensis</name>
    <dbReference type="NCBI Taxonomy" id="450799"/>
    <lineage>
        <taxon>Bacteria</taxon>
        <taxon>Bacillati</taxon>
        <taxon>Actinomycetota</taxon>
        <taxon>Actinomycetes</taxon>
        <taxon>Catenulisporales</taxon>
        <taxon>Catenulisporaceae</taxon>
        <taxon>Catenulispora</taxon>
    </lineage>
</organism>
<evidence type="ECO:0000256" key="4">
    <source>
        <dbReference type="ARBA" id="ARBA00023027"/>
    </source>
</evidence>
<evidence type="ECO:0000256" key="1">
    <source>
        <dbReference type="ARBA" id="ARBA00001911"/>
    </source>
</evidence>
<protein>
    <recommendedName>
        <fullName evidence="5">S-adenosyl-L-homocysteine hydrolase NAD binding domain-containing protein</fullName>
    </recommendedName>
</protein>
<feature type="domain" description="S-adenosyl-L-homocysteine hydrolase NAD binding" evidence="5">
    <location>
        <begin position="163"/>
        <end position="324"/>
    </location>
</feature>
<dbReference type="PANTHER" id="PTHR23420">
    <property type="entry name" value="ADENOSYLHOMOCYSTEINASE"/>
    <property type="match status" value="1"/>
</dbReference>
<dbReference type="InterPro" id="IPR042172">
    <property type="entry name" value="Adenosylhomocyst_ase-like_sf"/>
</dbReference>
<name>A0ABN2TS64_9ACTN</name>
<evidence type="ECO:0000259" key="5">
    <source>
        <dbReference type="SMART" id="SM00997"/>
    </source>
</evidence>
<comment type="caution">
    <text evidence="6">The sequence shown here is derived from an EMBL/GenBank/DDBJ whole genome shotgun (WGS) entry which is preliminary data.</text>
</comment>
<dbReference type="SUPFAM" id="SSF52283">
    <property type="entry name" value="Formate/glycerate dehydrogenase catalytic domain-like"/>
    <property type="match status" value="1"/>
</dbReference>
<evidence type="ECO:0000313" key="7">
    <source>
        <dbReference type="Proteomes" id="UP001500751"/>
    </source>
</evidence>
<dbReference type="InterPro" id="IPR000043">
    <property type="entry name" value="Adenosylhomocysteinase-like"/>
</dbReference>
<dbReference type="Proteomes" id="UP001500751">
    <property type="component" value="Unassembled WGS sequence"/>
</dbReference>
<accession>A0ABN2TS64</accession>
<proteinExistence type="inferred from homology"/>
<keyword evidence="4" id="KW-0520">NAD</keyword>
<keyword evidence="7" id="KW-1185">Reference proteome</keyword>
<dbReference type="InterPro" id="IPR036291">
    <property type="entry name" value="NAD(P)-bd_dom_sf"/>
</dbReference>
<sequence length="571" mass="61287">MPLTTIQAAAIGSEAFRELAVICAIHHMRDFTAMATALASCGADPAVMTIIDKGYPYHNRDAVDGWLRDLGATMVPYPARAAGIAAHLDRATAADKRTLVFDDGGYVLPVVLDTMPERVAELVGVVEQTTSGIRALDRFEHIPVPVFSVAESALKAAVEAPHVAASVIDAVTDLVRDETWAGRPALVIGYGKLGRQAAKILRDTERMRVAVFDREPVMLVTAHQDGFRVGQDLGQLLREHRPLLVLGAAGAGSLTGAHAYDFTAPAYLASMTSRDYEFPLSEWADAAEHVGSLGDIGHAYVMPGDIELCVLGDGLPLNFHHRESMPNRISDLVFAALLAGGAVLAEPGARGHGPGRNVPLVDAILAASPVMDAYLTLYAEETQRQLLTPSATDCPPYEHQPWCYAQRSETPDTPTVEKVFRDGPDLVPRFAEHLAAVRAERTQSPGVGLPAVSEHRPEPAGGAVRIPHLVAIAAADGPVTDRVLWEVMAGIDVRPWCGLIPERGWFEHRLDALLDLRRKLRAGDLPASAAVSELRAALTGRYLSIRFAYQHQSVIALVLDEIAAEAHGAAA</sequence>
<comment type="cofactor">
    <cofactor evidence="1">
        <name>NAD(+)</name>
        <dbReference type="ChEBI" id="CHEBI:57540"/>
    </cofactor>
</comment>
<gene>
    <name evidence="6" type="ORF">GCM10009839_13740</name>
</gene>
<keyword evidence="3" id="KW-0554">One-carbon metabolism</keyword>
<reference evidence="6 7" key="1">
    <citation type="journal article" date="2019" name="Int. J. Syst. Evol. Microbiol.">
        <title>The Global Catalogue of Microorganisms (GCM) 10K type strain sequencing project: providing services to taxonomists for standard genome sequencing and annotation.</title>
        <authorList>
            <consortium name="The Broad Institute Genomics Platform"/>
            <consortium name="The Broad Institute Genome Sequencing Center for Infectious Disease"/>
            <person name="Wu L."/>
            <person name="Ma J."/>
        </authorList>
    </citation>
    <scope>NUCLEOTIDE SEQUENCE [LARGE SCALE GENOMIC DNA]</scope>
    <source>
        <strain evidence="6 7">JCM 16014</strain>
    </source>
</reference>
<dbReference type="InterPro" id="IPR015878">
    <property type="entry name" value="Ado_hCys_hydrolase_NAD-bd"/>
</dbReference>